<proteinExistence type="inferred from homology"/>
<dbReference type="Proteomes" id="UP000217838">
    <property type="component" value="Unassembled WGS sequence"/>
</dbReference>
<dbReference type="AlphaFoldDB" id="A0A2A4YE46"/>
<dbReference type="EMBL" id="NVUU01000072">
    <property type="protein sequence ID" value="PCI93106.1"/>
    <property type="molecule type" value="Genomic_DNA"/>
</dbReference>
<comment type="caution">
    <text evidence="2">The sequence shown here is derived from an EMBL/GenBank/DDBJ whole genome shotgun (WGS) entry which is preliminary data.</text>
</comment>
<comment type="similarity">
    <text evidence="1">Belongs to the MYG1 family.</text>
</comment>
<evidence type="ECO:0000313" key="2">
    <source>
        <dbReference type="EMBL" id="PCI93106.1"/>
    </source>
</evidence>
<reference evidence="3" key="1">
    <citation type="submission" date="2017-08" db="EMBL/GenBank/DDBJ databases">
        <title>A dynamic microbial community with high functional redundancy inhabits the cold, oxic subseafloor aquifer.</title>
        <authorList>
            <person name="Tully B.J."/>
            <person name="Wheat C.G."/>
            <person name="Glazer B.T."/>
            <person name="Huber J.A."/>
        </authorList>
    </citation>
    <scope>NUCLEOTIDE SEQUENCE [LARGE SCALE GENOMIC DNA]</scope>
</reference>
<evidence type="ECO:0000313" key="3">
    <source>
        <dbReference type="Proteomes" id="UP000217838"/>
    </source>
</evidence>
<accession>A0A2A4YE46</accession>
<gene>
    <name evidence="2" type="ORF">COB11_05900</name>
</gene>
<sequence>MKPNIIPRSFGTHDGPFHADEITACSLLLLYDLIDRDKIIRTRNQDELEKLEFVCDVGGICDPDIKRFDHHQVDYKGTMSSAGMILKYLLKNKFMDEVLYGHINRSLVIGIDAIDNGLITQRLGHCSFSGVITNFVPCDYGMDSAGLFKAFSIALDFAYGHIKRLQERFFYIKSCREFVNDSMKKGQDYLLFDEAMPWMENFFELEGESHPALFVVMPSGEFWKLRGIPPSFDQKMKVRQPLPKHWAGLLEEDLKKVTNIPGAIFCHKGRFISIWKTKEDALKAFKLAVKK</sequence>
<dbReference type="Pfam" id="PF03690">
    <property type="entry name" value="MYG1_exonuc"/>
    <property type="match status" value="1"/>
</dbReference>
<protein>
    <recommendedName>
        <fullName evidence="4">MYG1 family protein</fullName>
    </recommendedName>
</protein>
<evidence type="ECO:0008006" key="4">
    <source>
        <dbReference type="Google" id="ProtNLM"/>
    </source>
</evidence>
<evidence type="ECO:0000256" key="1">
    <source>
        <dbReference type="ARBA" id="ARBA00010105"/>
    </source>
</evidence>
<dbReference type="InterPro" id="IPR003226">
    <property type="entry name" value="MYG1_exonuclease"/>
</dbReference>
<dbReference type="PANTHER" id="PTHR11215">
    <property type="entry name" value="METAL DEPENDENT HYDROLASE - RELATED"/>
    <property type="match status" value="1"/>
</dbReference>
<name>A0A2A4YE46_UNCAE</name>
<dbReference type="PANTHER" id="PTHR11215:SF1">
    <property type="entry name" value="MYG1 EXONUCLEASE"/>
    <property type="match status" value="1"/>
</dbReference>
<organism evidence="2 3">
    <name type="scientific">Aerophobetes bacterium</name>
    <dbReference type="NCBI Taxonomy" id="2030807"/>
    <lineage>
        <taxon>Bacteria</taxon>
        <taxon>Candidatus Aerophobota</taxon>
    </lineage>
</organism>